<sequence>MLMAPRELAPLLLERRSCLRFRIEHMKGIHCHPASTNFTSFTPFLAKNCACITPLSFKKSKPVTETTTAGNSLHSPADTSCRISNYSQSSHGLIILVYFRPQNISFINTSSLS</sequence>
<comment type="caution">
    <text evidence="1">The sequence shown here is derived from an EMBL/GenBank/DDBJ whole genome shotgun (WGS) entry which is preliminary data.</text>
</comment>
<dbReference type="Proteomes" id="UP000006729">
    <property type="component" value="Chromosome 18"/>
</dbReference>
<gene>
    <name evidence="1" type="ORF">POPTR_018G028450v4</name>
</gene>
<organism evidence="1 2">
    <name type="scientific">Populus trichocarpa</name>
    <name type="common">Western balsam poplar</name>
    <name type="synonym">Populus balsamifera subsp. trichocarpa</name>
    <dbReference type="NCBI Taxonomy" id="3694"/>
    <lineage>
        <taxon>Eukaryota</taxon>
        <taxon>Viridiplantae</taxon>
        <taxon>Streptophyta</taxon>
        <taxon>Embryophyta</taxon>
        <taxon>Tracheophyta</taxon>
        <taxon>Spermatophyta</taxon>
        <taxon>Magnoliopsida</taxon>
        <taxon>eudicotyledons</taxon>
        <taxon>Gunneridae</taxon>
        <taxon>Pentapetalae</taxon>
        <taxon>rosids</taxon>
        <taxon>fabids</taxon>
        <taxon>Malpighiales</taxon>
        <taxon>Salicaceae</taxon>
        <taxon>Saliceae</taxon>
        <taxon>Populus</taxon>
    </lineage>
</organism>
<proteinExistence type="predicted"/>
<name>A0ACC0RM90_POPTR</name>
<protein>
    <submittedName>
        <fullName evidence="1">Uncharacterized protein</fullName>
    </submittedName>
</protein>
<accession>A0ACC0RM90</accession>
<keyword evidence="2" id="KW-1185">Reference proteome</keyword>
<reference evidence="1 2" key="1">
    <citation type="journal article" date="2006" name="Science">
        <title>The genome of black cottonwood, Populus trichocarpa (Torr. &amp; Gray).</title>
        <authorList>
            <person name="Tuskan G.A."/>
            <person name="Difazio S."/>
            <person name="Jansson S."/>
            <person name="Bohlmann J."/>
            <person name="Grigoriev I."/>
            <person name="Hellsten U."/>
            <person name="Putnam N."/>
            <person name="Ralph S."/>
            <person name="Rombauts S."/>
            <person name="Salamov A."/>
            <person name="Schein J."/>
            <person name="Sterck L."/>
            <person name="Aerts A."/>
            <person name="Bhalerao R.R."/>
            <person name="Bhalerao R.P."/>
            <person name="Blaudez D."/>
            <person name="Boerjan W."/>
            <person name="Brun A."/>
            <person name="Brunner A."/>
            <person name="Busov V."/>
            <person name="Campbell M."/>
            <person name="Carlson J."/>
            <person name="Chalot M."/>
            <person name="Chapman J."/>
            <person name="Chen G.L."/>
            <person name="Cooper D."/>
            <person name="Coutinho P.M."/>
            <person name="Couturier J."/>
            <person name="Covert S."/>
            <person name="Cronk Q."/>
            <person name="Cunningham R."/>
            <person name="Davis J."/>
            <person name="Degroeve S."/>
            <person name="Dejardin A."/>
            <person name="Depamphilis C."/>
            <person name="Detter J."/>
            <person name="Dirks B."/>
            <person name="Dubchak I."/>
            <person name="Duplessis S."/>
            <person name="Ehlting J."/>
            <person name="Ellis B."/>
            <person name="Gendler K."/>
            <person name="Goodstein D."/>
            <person name="Gribskov M."/>
            <person name="Grimwood J."/>
            <person name="Groover A."/>
            <person name="Gunter L."/>
            <person name="Hamberger B."/>
            <person name="Heinze B."/>
            <person name="Helariutta Y."/>
            <person name="Henrissat B."/>
            <person name="Holligan D."/>
            <person name="Holt R."/>
            <person name="Huang W."/>
            <person name="Islam-Faridi N."/>
            <person name="Jones S."/>
            <person name="Jones-Rhoades M."/>
            <person name="Jorgensen R."/>
            <person name="Joshi C."/>
            <person name="Kangasjarvi J."/>
            <person name="Karlsson J."/>
            <person name="Kelleher C."/>
            <person name="Kirkpatrick R."/>
            <person name="Kirst M."/>
            <person name="Kohler A."/>
            <person name="Kalluri U."/>
            <person name="Larimer F."/>
            <person name="Leebens-Mack J."/>
            <person name="Leple J.C."/>
            <person name="Locascio P."/>
            <person name="Lou Y."/>
            <person name="Lucas S."/>
            <person name="Martin F."/>
            <person name="Montanini B."/>
            <person name="Napoli C."/>
            <person name="Nelson D.R."/>
            <person name="Nelson C."/>
            <person name="Nieminen K."/>
            <person name="Nilsson O."/>
            <person name="Pereda V."/>
            <person name="Peter G."/>
            <person name="Philippe R."/>
            <person name="Pilate G."/>
            <person name="Poliakov A."/>
            <person name="Razumovskaya J."/>
            <person name="Richardson P."/>
            <person name="Rinaldi C."/>
            <person name="Ritland K."/>
            <person name="Rouze P."/>
            <person name="Ryaboy D."/>
            <person name="Schmutz J."/>
            <person name="Schrader J."/>
            <person name="Segerman B."/>
            <person name="Shin H."/>
            <person name="Siddiqui A."/>
            <person name="Sterky F."/>
            <person name="Terry A."/>
            <person name="Tsai C.J."/>
            <person name="Uberbacher E."/>
            <person name="Unneberg P."/>
            <person name="Vahala J."/>
            <person name="Wall K."/>
            <person name="Wessler S."/>
            <person name="Yang G."/>
            <person name="Yin T."/>
            <person name="Douglas C."/>
            <person name="Marra M."/>
            <person name="Sandberg G."/>
            <person name="Van de Peer Y."/>
            <person name="Rokhsar D."/>
        </authorList>
    </citation>
    <scope>NUCLEOTIDE SEQUENCE [LARGE SCALE GENOMIC DNA]</scope>
    <source>
        <strain evidence="2">cv. Nisqually</strain>
    </source>
</reference>
<evidence type="ECO:0000313" key="1">
    <source>
        <dbReference type="EMBL" id="KAI9378062.1"/>
    </source>
</evidence>
<dbReference type="EMBL" id="CM009307">
    <property type="protein sequence ID" value="KAI9378062.1"/>
    <property type="molecule type" value="Genomic_DNA"/>
</dbReference>
<evidence type="ECO:0000313" key="2">
    <source>
        <dbReference type="Proteomes" id="UP000006729"/>
    </source>
</evidence>